<reference evidence="13 14" key="1">
    <citation type="submission" date="2020-04" db="EMBL/GenBank/DDBJ databases">
        <title>Arthrobacter sp. nov.</title>
        <authorList>
            <person name="Liu S."/>
        </authorList>
    </citation>
    <scope>NUCLEOTIDE SEQUENCE [LARGE SCALE GENOMIC DNA]</scope>
    <source>
        <strain evidence="13 14">E918</strain>
    </source>
</reference>
<evidence type="ECO:0000313" key="14">
    <source>
        <dbReference type="Proteomes" id="UP000544090"/>
    </source>
</evidence>
<dbReference type="Gene3D" id="3.40.50.10330">
    <property type="entry name" value="Probable inorganic polyphosphate/atp-NAD kinase, domain 1"/>
    <property type="match status" value="1"/>
</dbReference>
<evidence type="ECO:0000259" key="12">
    <source>
        <dbReference type="PROSITE" id="PS50146"/>
    </source>
</evidence>
<dbReference type="PANTHER" id="PTHR12358">
    <property type="entry name" value="SPHINGOSINE KINASE"/>
    <property type="match status" value="1"/>
</dbReference>
<keyword evidence="7 13" id="KW-0418">Kinase</keyword>
<accession>A0A7X6K640</accession>
<dbReference type="Gene3D" id="2.60.200.40">
    <property type="match status" value="1"/>
</dbReference>
<sequence length="361" mass="38892">MDTQWLAVLAAAITAVVLAVSWLAARHLPRIRPEASPPLPPAGSQRVALILHPLKNAAAAAQEKVAAACAEAGWQEPLVLETTLEDPGHAQTRQALRAGADVVLAAGGDGTLRVVAAELAGGTVPVGLVPLGTGNLLARNLGMDPNNLEANIRTALFGHNRRIDTATITLENRHTRETSTDTFLVIAGIGTDAEVLADTKEELKRRFGWMAYSEAGVRHLPGRRQRVTIRVDDGPAEHRRIRSILFANCGRMPAGVHFVPDALLDDGELDVVVLSPRSVLGWVWIGAKTVLKHRAEIPVIDYIRAKKVHITAHEPMNTQLDGDPYGHVTSLTVQVRPASLSIRVDPVVLRNNPDAHSFSEK</sequence>
<evidence type="ECO:0000256" key="7">
    <source>
        <dbReference type="ARBA" id="ARBA00022777"/>
    </source>
</evidence>
<feature type="transmembrane region" description="Helical" evidence="11">
    <location>
        <begin position="6"/>
        <end position="25"/>
    </location>
</feature>
<evidence type="ECO:0000256" key="8">
    <source>
        <dbReference type="ARBA" id="ARBA00022840"/>
    </source>
</evidence>
<dbReference type="Pfam" id="PF19279">
    <property type="entry name" value="YegS_C"/>
    <property type="match status" value="1"/>
</dbReference>
<dbReference type="InterPro" id="IPR016064">
    <property type="entry name" value="NAD/diacylglycerol_kinase_sf"/>
</dbReference>
<evidence type="ECO:0000256" key="5">
    <source>
        <dbReference type="ARBA" id="ARBA00022679"/>
    </source>
</evidence>
<organism evidence="13 14">
    <name type="scientific">Arthrobacter mobilis</name>
    <dbReference type="NCBI Taxonomy" id="2724944"/>
    <lineage>
        <taxon>Bacteria</taxon>
        <taxon>Bacillati</taxon>
        <taxon>Actinomycetota</taxon>
        <taxon>Actinomycetes</taxon>
        <taxon>Micrococcales</taxon>
        <taxon>Micrococcaceae</taxon>
        <taxon>Arthrobacter</taxon>
    </lineage>
</organism>
<dbReference type="Proteomes" id="UP000544090">
    <property type="component" value="Unassembled WGS sequence"/>
</dbReference>
<gene>
    <name evidence="13" type="ORF">HGG74_11235</name>
</gene>
<keyword evidence="11" id="KW-0812">Transmembrane</keyword>
<feature type="domain" description="DAGKc" evidence="12">
    <location>
        <begin position="42"/>
        <end position="172"/>
    </location>
</feature>
<evidence type="ECO:0000256" key="10">
    <source>
        <dbReference type="ARBA" id="ARBA00023264"/>
    </source>
</evidence>
<comment type="similarity">
    <text evidence="2">Belongs to the diacylglycerol/lipid kinase family.</text>
</comment>
<dbReference type="GO" id="GO:0005524">
    <property type="term" value="F:ATP binding"/>
    <property type="evidence" value="ECO:0007669"/>
    <property type="project" value="UniProtKB-KW"/>
</dbReference>
<keyword evidence="10" id="KW-1208">Phospholipid metabolism</keyword>
<dbReference type="AlphaFoldDB" id="A0A7X6K640"/>
<dbReference type="RefSeq" id="WP_168486432.1">
    <property type="nucleotide sequence ID" value="NZ_JAAZSQ010000009.1"/>
</dbReference>
<keyword evidence="8" id="KW-0067">ATP-binding</keyword>
<proteinExistence type="inferred from homology"/>
<keyword evidence="9" id="KW-0594">Phospholipid biosynthesis</keyword>
<evidence type="ECO:0000256" key="9">
    <source>
        <dbReference type="ARBA" id="ARBA00023209"/>
    </source>
</evidence>
<dbReference type="InterPro" id="IPR017438">
    <property type="entry name" value="ATP-NAD_kinase_N"/>
</dbReference>
<name>A0A7X6K640_9MICC</name>
<dbReference type="InterPro" id="IPR050187">
    <property type="entry name" value="Lipid_Phosphate_FormReg"/>
</dbReference>
<keyword evidence="11" id="KW-1133">Transmembrane helix</keyword>
<dbReference type="GO" id="GO:0008654">
    <property type="term" value="P:phospholipid biosynthetic process"/>
    <property type="evidence" value="ECO:0007669"/>
    <property type="project" value="UniProtKB-KW"/>
</dbReference>
<dbReference type="PANTHER" id="PTHR12358:SF54">
    <property type="entry name" value="SPHINGOSINE KINASE RELATED PROTEIN"/>
    <property type="match status" value="1"/>
</dbReference>
<comment type="cofactor">
    <cofactor evidence="1">
        <name>Mg(2+)</name>
        <dbReference type="ChEBI" id="CHEBI:18420"/>
    </cofactor>
</comment>
<dbReference type="SMART" id="SM00045">
    <property type="entry name" value="DAGKa"/>
    <property type="match status" value="1"/>
</dbReference>
<evidence type="ECO:0000256" key="4">
    <source>
        <dbReference type="ARBA" id="ARBA00012133"/>
    </source>
</evidence>
<keyword evidence="9" id="KW-0443">Lipid metabolism</keyword>
<dbReference type="Pfam" id="PF00781">
    <property type="entry name" value="DAGK_cat"/>
    <property type="match status" value="1"/>
</dbReference>
<dbReference type="GO" id="GO:0004143">
    <property type="term" value="F:ATP-dependent diacylglycerol kinase activity"/>
    <property type="evidence" value="ECO:0007669"/>
    <property type="project" value="UniProtKB-EC"/>
</dbReference>
<keyword evidence="6" id="KW-0547">Nucleotide-binding</keyword>
<dbReference type="InterPro" id="IPR045540">
    <property type="entry name" value="YegS/DAGK_C"/>
</dbReference>
<keyword evidence="5" id="KW-0808">Transferase</keyword>
<keyword evidence="14" id="KW-1185">Reference proteome</keyword>
<keyword evidence="11" id="KW-0472">Membrane</keyword>
<keyword evidence="9" id="KW-0444">Lipid biosynthesis</keyword>
<protein>
    <recommendedName>
        <fullName evidence="4">diacylglycerol kinase (ATP)</fullName>
        <ecNumber evidence="4">2.7.1.107</ecNumber>
    </recommendedName>
</protein>
<dbReference type="SUPFAM" id="SSF111331">
    <property type="entry name" value="NAD kinase/diacylglycerol kinase-like"/>
    <property type="match status" value="1"/>
</dbReference>
<comment type="similarity">
    <text evidence="3">Belongs to the eukaryotic diacylglycerol kinase family.</text>
</comment>
<evidence type="ECO:0000256" key="6">
    <source>
        <dbReference type="ARBA" id="ARBA00022741"/>
    </source>
</evidence>
<dbReference type="GO" id="GO:0007200">
    <property type="term" value="P:phospholipase C-activating G protein-coupled receptor signaling pathway"/>
    <property type="evidence" value="ECO:0007669"/>
    <property type="project" value="InterPro"/>
</dbReference>
<evidence type="ECO:0000256" key="11">
    <source>
        <dbReference type="SAM" id="Phobius"/>
    </source>
</evidence>
<evidence type="ECO:0000313" key="13">
    <source>
        <dbReference type="EMBL" id="NKX55104.1"/>
    </source>
</evidence>
<dbReference type="InterPro" id="IPR000756">
    <property type="entry name" value="Diacylglycerol_kin_accessory"/>
</dbReference>
<dbReference type="EC" id="2.7.1.107" evidence="4"/>
<evidence type="ECO:0000256" key="3">
    <source>
        <dbReference type="ARBA" id="ARBA00009280"/>
    </source>
</evidence>
<evidence type="ECO:0000256" key="1">
    <source>
        <dbReference type="ARBA" id="ARBA00001946"/>
    </source>
</evidence>
<evidence type="ECO:0000256" key="2">
    <source>
        <dbReference type="ARBA" id="ARBA00005983"/>
    </source>
</evidence>
<dbReference type="InterPro" id="IPR001206">
    <property type="entry name" value="Diacylglycerol_kinase_cat_dom"/>
</dbReference>
<dbReference type="PROSITE" id="PS50146">
    <property type="entry name" value="DAGK"/>
    <property type="match status" value="1"/>
</dbReference>
<comment type="caution">
    <text evidence="13">The sequence shown here is derived from an EMBL/GenBank/DDBJ whole genome shotgun (WGS) entry which is preliminary data.</text>
</comment>
<dbReference type="EMBL" id="JAAZSQ010000009">
    <property type="protein sequence ID" value="NKX55104.1"/>
    <property type="molecule type" value="Genomic_DNA"/>
</dbReference>